<accession>A0A1Y0AZ80</accession>
<dbReference type="AlphaFoldDB" id="A0A1Y0AZ80"/>
<protein>
    <submittedName>
        <fullName evidence="1">Uncharacterized protein</fullName>
    </submittedName>
</protein>
<keyword evidence="1" id="KW-0496">Mitochondrion</keyword>
<dbReference type="EMBL" id="KY774314">
    <property type="protein sequence ID" value="ART30438.1"/>
    <property type="molecule type" value="Genomic_DNA"/>
</dbReference>
<organism evidence="1">
    <name type="scientific">Utricularia reniformis</name>
    <dbReference type="NCBI Taxonomy" id="192314"/>
    <lineage>
        <taxon>Eukaryota</taxon>
        <taxon>Viridiplantae</taxon>
        <taxon>Streptophyta</taxon>
        <taxon>Embryophyta</taxon>
        <taxon>Tracheophyta</taxon>
        <taxon>Spermatophyta</taxon>
        <taxon>Magnoliopsida</taxon>
        <taxon>eudicotyledons</taxon>
        <taxon>Gunneridae</taxon>
        <taxon>Pentapetalae</taxon>
        <taxon>asterids</taxon>
        <taxon>lamiids</taxon>
        <taxon>Lamiales</taxon>
        <taxon>Lentibulariaceae</taxon>
        <taxon>Utricularia</taxon>
    </lineage>
</organism>
<sequence length="80" mass="8945">MADHLSRLKCGSSDDEDKNLSIDDAFPLMAIAKAPWYADFINYNVCGVLPLIPTEEVLCLRTFRGRTSFVQAVCLYIKSS</sequence>
<gene>
    <name evidence="1" type="ORF">AEK19_MT2172</name>
</gene>
<geneLocation type="mitochondrion" evidence="1"/>
<reference evidence="1" key="1">
    <citation type="submission" date="2017-03" db="EMBL/GenBank/DDBJ databases">
        <title>The mitochondrial genome of the carnivorous plant Utricularia reniformis (Lentibulariaceae): structure, comparative analysis and evolutionary landmarks.</title>
        <authorList>
            <person name="Silva S.R."/>
            <person name="Alvarenga D.O."/>
            <person name="Michael T.P."/>
            <person name="Miranda V.F.O."/>
            <person name="Varani A.M."/>
        </authorList>
    </citation>
    <scope>NUCLEOTIDE SEQUENCE</scope>
</reference>
<proteinExistence type="predicted"/>
<evidence type="ECO:0000313" key="1">
    <source>
        <dbReference type="EMBL" id="ART30438.1"/>
    </source>
</evidence>
<name>A0A1Y0AZ80_9LAMI</name>